<organism evidence="1">
    <name type="scientific">Candidatus Kentrum sp. UNK</name>
    <dbReference type="NCBI Taxonomy" id="2126344"/>
    <lineage>
        <taxon>Bacteria</taxon>
        <taxon>Pseudomonadati</taxon>
        <taxon>Pseudomonadota</taxon>
        <taxon>Gammaproteobacteria</taxon>
        <taxon>Candidatus Kentrum</taxon>
    </lineage>
</organism>
<name>A0A450ZXE6_9GAMM</name>
<dbReference type="EMBL" id="CAADGD010000075">
    <property type="protein sequence ID" value="VFK71637.1"/>
    <property type="molecule type" value="Genomic_DNA"/>
</dbReference>
<proteinExistence type="predicted"/>
<evidence type="ECO:0000313" key="2">
    <source>
        <dbReference type="EMBL" id="VFK71637.1"/>
    </source>
</evidence>
<evidence type="ECO:0000313" key="1">
    <source>
        <dbReference type="EMBL" id="VFK58482.1"/>
    </source>
</evidence>
<protein>
    <submittedName>
        <fullName evidence="1">Uncharacterized protein</fullName>
    </submittedName>
</protein>
<accession>A0A450ZXE6</accession>
<dbReference type="AlphaFoldDB" id="A0A450ZXE6"/>
<dbReference type="EMBL" id="CAADFZ010000003">
    <property type="protein sequence ID" value="VFK58482.1"/>
    <property type="molecule type" value="Genomic_DNA"/>
</dbReference>
<gene>
    <name evidence="1" type="ORF">BECKUNK1418G_GA0071005_100337</name>
    <name evidence="2" type="ORF">BECKUNK1418H_GA0071006_107515</name>
</gene>
<sequence>MKLQCRFNVCYCILVSIALTNDDTPNAKRVCHVGVKVPFYYYLIVFILT</sequence>
<reference evidence="1" key="1">
    <citation type="submission" date="2019-02" db="EMBL/GenBank/DDBJ databases">
        <authorList>
            <person name="Gruber-Vodicka R. H."/>
            <person name="Seah K. B. B."/>
        </authorList>
    </citation>
    <scope>NUCLEOTIDE SEQUENCE</scope>
    <source>
        <strain evidence="2">BECK_BY19</strain>
        <strain evidence="1">BECK_BY8</strain>
    </source>
</reference>